<feature type="region of interest" description="Disordered" evidence="1">
    <location>
        <begin position="1"/>
        <end position="80"/>
    </location>
</feature>
<dbReference type="EMBL" id="JARKIE010000082">
    <property type="protein sequence ID" value="KAJ7688025.1"/>
    <property type="molecule type" value="Genomic_DNA"/>
</dbReference>
<proteinExistence type="predicted"/>
<dbReference type="EMBL" id="JARKIE010000478">
    <property type="protein sequence ID" value="KAJ7634016.1"/>
    <property type="molecule type" value="Genomic_DNA"/>
</dbReference>
<name>A0AAD7DBV7_MYCRO</name>
<dbReference type="AlphaFoldDB" id="A0AAD7DBV7"/>
<evidence type="ECO:0000313" key="3">
    <source>
        <dbReference type="EMBL" id="KAJ7688025.1"/>
    </source>
</evidence>
<reference evidence="3" key="1">
    <citation type="submission" date="2023-03" db="EMBL/GenBank/DDBJ databases">
        <title>Massive genome expansion in bonnet fungi (Mycena s.s.) driven by repeated elements and novel gene families across ecological guilds.</title>
        <authorList>
            <consortium name="Lawrence Berkeley National Laboratory"/>
            <person name="Harder C.B."/>
            <person name="Miyauchi S."/>
            <person name="Viragh M."/>
            <person name="Kuo A."/>
            <person name="Thoen E."/>
            <person name="Andreopoulos B."/>
            <person name="Lu D."/>
            <person name="Skrede I."/>
            <person name="Drula E."/>
            <person name="Henrissat B."/>
            <person name="Morin E."/>
            <person name="Kohler A."/>
            <person name="Barry K."/>
            <person name="LaButti K."/>
            <person name="Morin E."/>
            <person name="Salamov A."/>
            <person name="Lipzen A."/>
            <person name="Mereny Z."/>
            <person name="Hegedus B."/>
            <person name="Baldrian P."/>
            <person name="Stursova M."/>
            <person name="Weitz H."/>
            <person name="Taylor A."/>
            <person name="Grigoriev I.V."/>
            <person name="Nagy L.G."/>
            <person name="Martin F."/>
            <person name="Kauserud H."/>
        </authorList>
    </citation>
    <scope>NUCLEOTIDE SEQUENCE</scope>
    <source>
        <strain evidence="3">CBHHK067</strain>
    </source>
</reference>
<feature type="compositionally biased region" description="Polar residues" evidence="1">
    <location>
        <begin position="65"/>
        <end position="80"/>
    </location>
</feature>
<keyword evidence="5" id="KW-1185">Reference proteome</keyword>
<feature type="compositionally biased region" description="Low complexity" evidence="1">
    <location>
        <begin position="1"/>
        <end position="10"/>
    </location>
</feature>
<evidence type="ECO:0000313" key="4">
    <source>
        <dbReference type="EMBL" id="KAJ7690358.1"/>
    </source>
</evidence>
<dbReference type="EMBL" id="JARKIE010000065">
    <property type="protein sequence ID" value="KAJ7690358.1"/>
    <property type="molecule type" value="Genomic_DNA"/>
</dbReference>
<gene>
    <name evidence="4" type="ORF">B0H17DRAFT_1134384</name>
    <name evidence="3" type="ORF">B0H17DRAFT_1135868</name>
    <name evidence="2" type="ORF">B0H17DRAFT_1149793</name>
</gene>
<dbReference type="Proteomes" id="UP001221757">
    <property type="component" value="Unassembled WGS sequence"/>
</dbReference>
<evidence type="ECO:0000313" key="5">
    <source>
        <dbReference type="Proteomes" id="UP001221757"/>
    </source>
</evidence>
<comment type="caution">
    <text evidence="3">The sequence shown here is derived from an EMBL/GenBank/DDBJ whole genome shotgun (WGS) entry which is preliminary data.</text>
</comment>
<protein>
    <submittedName>
        <fullName evidence="3">Uncharacterized protein</fullName>
    </submittedName>
</protein>
<sequence>MSHLSIKSSSPSPPSFSPGSREPRPLFNGGALDSQVTDSQFVETLVQQHRPASENSGSPPPIFNDGSSANGDASFGSTGSDTACSEHVIWASAHSQDEPSPLIEEKPFMRISEDEPMDDCFNYSSYSHSSRPSTPDFIAFYADLKAEDIRLSVTEVRVIAAMRADRDSELRQYGKQEEEWWCDMSKTHNQSTRIAALESLLEYHRIPLPA</sequence>
<evidence type="ECO:0000256" key="1">
    <source>
        <dbReference type="SAM" id="MobiDB-lite"/>
    </source>
</evidence>
<feature type="compositionally biased region" description="Polar residues" evidence="1">
    <location>
        <begin position="34"/>
        <end position="47"/>
    </location>
</feature>
<organism evidence="3 5">
    <name type="scientific">Mycena rosella</name>
    <name type="common">Pink bonnet</name>
    <name type="synonym">Agaricus rosellus</name>
    <dbReference type="NCBI Taxonomy" id="1033263"/>
    <lineage>
        <taxon>Eukaryota</taxon>
        <taxon>Fungi</taxon>
        <taxon>Dikarya</taxon>
        <taxon>Basidiomycota</taxon>
        <taxon>Agaricomycotina</taxon>
        <taxon>Agaricomycetes</taxon>
        <taxon>Agaricomycetidae</taxon>
        <taxon>Agaricales</taxon>
        <taxon>Marasmiineae</taxon>
        <taxon>Mycenaceae</taxon>
        <taxon>Mycena</taxon>
    </lineage>
</organism>
<accession>A0AAD7DBV7</accession>
<evidence type="ECO:0000313" key="2">
    <source>
        <dbReference type="EMBL" id="KAJ7634016.1"/>
    </source>
</evidence>